<dbReference type="InterPro" id="IPR025878">
    <property type="entry name" value="Acyl-CoA_dh-like_C_dom"/>
</dbReference>
<dbReference type="EMBL" id="BARS01026768">
    <property type="protein sequence ID" value="GAG04295.1"/>
    <property type="molecule type" value="Genomic_DNA"/>
</dbReference>
<evidence type="ECO:0008006" key="7">
    <source>
        <dbReference type="Google" id="ProtNLM"/>
    </source>
</evidence>
<protein>
    <recommendedName>
        <fullName evidence="7">Acyl-CoA dehydrogenase/oxidase C-terminal domain-containing protein</fullName>
    </recommendedName>
</protein>
<comment type="caution">
    <text evidence="6">The sequence shown here is derived from an EMBL/GenBank/DDBJ whole genome shotgun (WGS) entry which is preliminary data.</text>
</comment>
<dbReference type="Gene3D" id="1.20.140.10">
    <property type="entry name" value="Butyryl-CoA Dehydrogenase, subunit A, domain 3"/>
    <property type="match status" value="1"/>
</dbReference>
<evidence type="ECO:0000256" key="1">
    <source>
        <dbReference type="ARBA" id="ARBA00001974"/>
    </source>
</evidence>
<comment type="cofactor">
    <cofactor evidence="1">
        <name>FAD</name>
        <dbReference type="ChEBI" id="CHEBI:57692"/>
    </cofactor>
</comment>
<keyword evidence="2" id="KW-0285">Flavoprotein</keyword>
<proteinExistence type="predicted"/>
<evidence type="ECO:0000256" key="3">
    <source>
        <dbReference type="ARBA" id="ARBA00023002"/>
    </source>
</evidence>
<organism evidence="6">
    <name type="scientific">marine sediment metagenome</name>
    <dbReference type="NCBI Taxonomy" id="412755"/>
    <lineage>
        <taxon>unclassified sequences</taxon>
        <taxon>metagenomes</taxon>
        <taxon>ecological metagenomes</taxon>
    </lineage>
</organism>
<dbReference type="GO" id="GO:0005886">
    <property type="term" value="C:plasma membrane"/>
    <property type="evidence" value="ECO:0007669"/>
    <property type="project" value="TreeGrafter"/>
</dbReference>
<accession>X0UFB7</accession>
<dbReference type="GO" id="GO:0016627">
    <property type="term" value="F:oxidoreductase activity, acting on the CH-CH group of donors"/>
    <property type="evidence" value="ECO:0007669"/>
    <property type="project" value="InterPro"/>
</dbReference>
<dbReference type="InterPro" id="IPR009075">
    <property type="entry name" value="AcylCo_DH/oxidase_C"/>
</dbReference>
<name>X0UFB7_9ZZZZ</name>
<evidence type="ECO:0000256" key="2">
    <source>
        <dbReference type="ARBA" id="ARBA00022630"/>
    </source>
</evidence>
<sequence length="259" mass="28294">GIRALLYKVAFYGDVAKNSEDEGERAKAMGLVDILVPICKAYGSDKGFLVTEQAIQTYGGYGYISEYPVEQYMRDVKITSLYEGTNGIQALDLMGRKLGTKGGMLFMQFMQDLAAFVQGNKGHETLGPLVAELEKAQMKLAEAVMGFPATMKAGGLEAVTPILNATPFLEAMGHVCVSWVLQDMAILAQSKLDALLEQKGIDASDKKAYRAFLEDNDEAKFFYGKVQSAAWFTHNILPHAHAILGTIKSKDVSAMKVIF</sequence>
<dbReference type="PANTHER" id="PTHR42803">
    <property type="entry name" value="ACYL-COA DEHYDROGENASE"/>
    <property type="match status" value="1"/>
</dbReference>
<gene>
    <name evidence="6" type="ORF">S01H1_42136</name>
</gene>
<dbReference type="SUPFAM" id="SSF47203">
    <property type="entry name" value="Acyl-CoA dehydrogenase C-terminal domain-like"/>
    <property type="match status" value="1"/>
</dbReference>
<dbReference type="InterPro" id="IPR052166">
    <property type="entry name" value="Diverse_Acyl-CoA_DH"/>
</dbReference>
<feature type="domain" description="Acyl-CoA dehydrogenase/oxidase C-terminal" evidence="4">
    <location>
        <begin position="25"/>
        <end position="93"/>
    </location>
</feature>
<evidence type="ECO:0000313" key="6">
    <source>
        <dbReference type="EMBL" id="GAG04295.1"/>
    </source>
</evidence>
<dbReference type="AlphaFoldDB" id="X0UFB7"/>
<dbReference type="PANTHER" id="PTHR42803:SF1">
    <property type="entry name" value="BROAD-SPECIFICITY LINEAR ACYL-COA DEHYDROGENASE FADE5"/>
    <property type="match status" value="1"/>
</dbReference>
<keyword evidence="3" id="KW-0560">Oxidoreductase</keyword>
<dbReference type="InterPro" id="IPR036250">
    <property type="entry name" value="AcylCo_DH-like_C"/>
</dbReference>
<dbReference type="Pfam" id="PF00441">
    <property type="entry name" value="Acyl-CoA_dh_1"/>
    <property type="match status" value="1"/>
</dbReference>
<reference evidence="6" key="1">
    <citation type="journal article" date="2014" name="Front. Microbiol.">
        <title>High frequency of phylogenetically diverse reductive dehalogenase-homologous genes in deep subseafloor sedimentary metagenomes.</title>
        <authorList>
            <person name="Kawai M."/>
            <person name="Futagami T."/>
            <person name="Toyoda A."/>
            <person name="Takaki Y."/>
            <person name="Nishi S."/>
            <person name="Hori S."/>
            <person name="Arai W."/>
            <person name="Tsubouchi T."/>
            <person name="Morono Y."/>
            <person name="Uchiyama I."/>
            <person name="Ito T."/>
            <person name="Fujiyama A."/>
            <person name="Inagaki F."/>
            <person name="Takami H."/>
        </authorList>
    </citation>
    <scope>NUCLEOTIDE SEQUENCE</scope>
    <source>
        <strain evidence="6">Expedition CK06-06</strain>
    </source>
</reference>
<feature type="domain" description="Acetyl-CoA dehydrogenase-like C-terminal" evidence="5">
    <location>
        <begin position="109"/>
        <end position="256"/>
    </location>
</feature>
<dbReference type="Pfam" id="PF12806">
    <property type="entry name" value="Acyl-CoA_dh_C"/>
    <property type="match status" value="1"/>
</dbReference>
<feature type="non-terminal residue" evidence="6">
    <location>
        <position position="1"/>
    </location>
</feature>
<evidence type="ECO:0000259" key="5">
    <source>
        <dbReference type="Pfam" id="PF12806"/>
    </source>
</evidence>
<evidence type="ECO:0000259" key="4">
    <source>
        <dbReference type="Pfam" id="PF00441"/>
    </source>
</evidence>